<dbReference type="Proteomes" id="UP000294506">
    <property type="component" value="Unassembled WGS sequence"/>
</dbReference>
<dbReference type="PIRSF" id="PIRSF036625">
    <property type="entry name" value="GAF_ANTAR"/>
    <property type="match status" value="1"/>
</dbReference>
<name>A0A4R7G0U7_9MICC</name>
<dbReference type="AlphaFoldDB" id="A0A4R7G0U7"/>
<dbReference type="SUPFAM" id="SSF55781">
    <property type="entry name" value="GAF domain-like"/>
    <property type="match status" value="1"/>
</dbReference>
<keyword evidence="2" id="KW-0804">Transcription</keyword>
<dbReference type="SMART" id="SM00065">
    <property type="entry name" value="GAF"/>
    <property type="match status" value="1"/>
</dbReference>
<keyword evidence="5" id="KW-1185">Reference proteome</keyword>
<evidence type="ECO:0000259" key="3">
    <source>
        <dbReference type="PROSITE" id="PS50921"/>
    </source>
</evidence>
<reference evidence="4 5" key="1">
    <citation type="submission" date="2019-03" db="EMBL/GenBank/DDBJ databases">
        <title>Genomic Encyclopedia of Type Strains, Phase III (KMG-III): the genomes of soil and plant-associated and newly described type strains.</title>
        <authorList>
            <person name="Whitman W."/>
        </authorList>
    </citation>
    <scope>NUCLEOTIDE SEQUENCE [LARGE SCALE GENOMIC DNA]</scope>
    <source>
        <strain evidence="4 5">DSM 27373</strain>
    </source>
</reference>
<evidence type="ECO:0000256" key="1">
    <source>
        <dbReference type="ARBA" id="ARBA00023015"/>
    </source>
</evidence>
<evidence type="ECO:0000256" key="2">
    <source>
        <dbReference type="ARBA" id="ARBA00023163"/>
    </source>
</evidence>
<dbReference type="Gene3D" id="3.30.450.40">
    <property type="match status" value="1"/>
</dbReference>
<dbReference type="PROSITE" id="PS50921">
    <property type="entry name" value="ANTAR"/>
    <property type="match status" value="1"/>
</dbReference>
<dbReference type="Pfam" id="PF03861">
    <property type="entry name" value="ANTAR"/>
    <property type="match status" value="1"/>
</dbReference>
<sequence>METTKDPQDLTAALADVLTQNRDIAGMLTSIAELAARHLSTDREVLCGVLLNRAKRNTVLATSSLEAQQMDELQAGFDEGPCLEAQKTGNLIRVPDVRYENRWPEYMAEVRDRGLRSIVAVPVVMEGSSTAAMNFYTHEVGAFTEEEIRAARRFTEAVSTVVAIAVRIAAYAEDVEDRRRAMKTRSTIDTAVGIIMAQNRCSQDDAVTVLKAASNHRNIKLRALAEELVASVGP</sequence>
<feature type="domain" description="ANTAR" evidence="3">
    <location>
        <begin position="168"/>
        <end position="229"/>
    </location>
</feature>
<comment type="caution">
    <text evidence="4">The sequence shown here is derived from an EMBL/GenBank/DDBJ whole genome shotgun (WGS) entry which is preliminary data.</text>
</comment>
<protein>
    <submittedName>
        <fullName evidence="4">GAF domain-containing protein</fullName>
    </submittedName>
</protein>
<dbReference type="InterPro" id="IPR003018">
    <property type="entry name" value="GAF"/>
</dbReference>
<accession>A0A4R7G0U7</accession>
<dbReference type="InterPro" id="IPR012074">
    <property type="entry name" value="GAF_ANTAR"/>
</dbReference>
<keyword evidence="1" id="KW-0805">Transcription regulation</keyword>
<evidence type="ECO:0000313" key="4">
    <source>
        <dbReference type="EMBL" id="TDS84795.1"/>
    </source>
</evidence>
<evidence type="ECO:0000313" key="5">
    <source>
        <dbReference type="Proteomes" id="UP000294506"/>
    </source>
</evidence>
<dbReference type="GO" id="GO:0003723">
    <property type="term" value="F:RNA binding"/>
    <property type="evidence" value="ECO:0007669"/>
    <property type="project" value="InterPro"/>
</dbReference>
<dbReference type="SMART" id="SM01012">
    <property type="entry name" value="ANTAR"/>
    <property type="match status" value="1"/>
</dbReference>
<dbReference type="InterPro" id="IPR036388">
    <property type="entry name" value="WH-like_DNA-bd_sf"/>
</dbReference>
<gene>
    <name evidence="4" type="ORF">EV640_107194</name>
</gene>
<dbReference type="InterPro" id="IPR005561">
    <property type="entry name" value="ANTAR"/>
</dbReference>
<dbReference type="Gene3D" id="1.10.10.10">
    <property type="entry name" value="Winged helix-like DNA-binding domain superfamily/Winged helix DNA-binding domain"/>
    <property type="match status" value="1"/>
</dbReference>
<dbReference type="EMBL" id="SOAN01000007">
    <property type="protein sequence ID" value="TDS84795.1"/>
    <property type="molecule type" value="Genomic_DNA"/>
</dbReference>
<dbReference type="Pfam" id="PF13185">
    <property type="entry name" value="GAF_2"/>
    <property type="match status" value="1"/>
</dbReference>
<dbReference type="InterPro" id="IPR029016">
    <property type="entry name" value="GAF-like_dom_sf"/>
</dbReference>
<organism evidence="4 5">
    <name type="scientific">Nesterenkonia aurantiaca</name>
    <dbReference type="NCBI Taxonomy" id="1436010"/>
    <lineage>
        <taxon>Bacteria</taxon>
        <taxon>Bacillati</taxon>
        <taxon>Actinomycetota</taxon>
        <taxon>Actinomycetes</taxon>
        <taxon>Micrococcales</taxon>
        <taxon>Micrococcaceae</taxon>
        <taxon>Nesterenkonia</taxon>
    </lineage>
</organism>
<proteinExistence type="predicted"/>
<dbReference type="RefSeq" id="WP_036478017.1">
    <property type="nucleotide sequence ID" value="NZ_SOAN01000007.1"/>
</dbReference>